<dbReference type="SUPFAM" id="SSF53335">
    <property type="entry name" value="S-adenosyl-L-methionine-dependent methyltransferases"/>
    <property type="match status" value="1"/>
</dbReference>
<dbReference type="PIRSF" id="PIRSF017393">
    <property type="entry name" value="MTase_SAV2177"/>
    <property type="match status" value="1"/>
</dbReference>
<gene>
    <name evidence="1" type="ORF">SAMN04489730_6141</name>
</gene>
<dbReference type="GO" id="GO:0008168">
    <property type="term" value="F:methyltransferase activity"/>
    <property type="evidence" value="ECO:0007669"/>
    <property type="project" value="UniProtKB-KW"/>
</dbReference>
<dbReference type="Gene3D" id="3.40.50.150">
    <property type="entry name" value="Vaccinia Virus protein VP39"/>
    <property type="match status" value="1"/>
</dbReference>
<dbReference type="Proteomes" id="UP000182740">
    <property type="component" value="Unassembled WGS sequence"/>
</dbReference>
<keyword evidence="1" id="KW-0808">Transferase</keyword>
<evidence type="ECO:0000313" key="1">
    <source>
        <dbReference type="EMBL" id="SFW85452.1"/>
    </source>
</evidence>
<dbReference type="Pfam" id="PF04672">
    <property type="entry name" value="Methyltransf_19"/>
    <property type="match status" value="1"/>
</dbReference>
<keyword evidence="2" id="KW-1185">Reference proteome</keyword>
<dbReference type="EMBL" id="FPJG01000006">
    <property type="protein sequence ID" value="SFW85452.1"/>
    <property type="molecule type" value="Genomic_DNA"/>
</dbReference>
<dbReference type="OrthoDB" id="5175904at2"/>
<proteinExistence type="predicted"/>
<dbReference type="InterPro" id="IPR006764">
    <property type="entry name" value="SAM_dep_MeTrfase_SAV2177_type"/>
</dbReference>
<name>A0A1K1SML5_9PSEU</name>
<organism evidence="1 2">
    <name type="scientific">Amycolatopsis australiensis</name>
    <dbReference type="NCBI Taxonomy" id="546364"/>
    <lineage>
        <taxon>Bacteria</taxon>
        <taxon>Bacillati</taxon>
        <taxon>Actinomycetota</taxon>
        <taxon>Actinomycetes</taxon>
        <taxon>Pseudonocardiales</taxon>
        <taxon>Pseudonocardiaceae</taxon>
        <taxon>Amycolatopsis</taxon>
    </lineage>
</organism>
<dbReference type="GO" id="GO:0032259">
    <property type="term" value="P:methylation"/>
    <property type="evidence" value="ECO:0007669"/>
    <property type="project" value="UniProtKB-KW"/>
</dbReference>
<dbReference type="STRING" id="546364.SAMN04489730_6141"/>
<reference evidence="2" key="1">
    <citation type="submission" date="2016-11" db="EMBL/GenBank/DDBJ databases">
        <authorList>
            <person name="Varghese N."/>
            <person name="Submissions S."/>
        </authorList>
    </citation>
    <scope>NUCLEOTIDE SEQUENCE [LARGE SCALE GENOMIC DNA]</scope>
    <source>
        <strain evidence="2">DSM 44671</strain>
    </source>
</reference>
<protein>
    <submittedName>
        <fullName evidence="1">S-adenosyl methyltransferase</fullName>
    </submittedName>
</protein>
<sequence>MVVSSEAGAGANTPVGVDPNRASVARMYDYILGGKDHYQVDRDEVERLRRVMPEVADLALENRRYLIRVCRFLAERAGIDQYLDCGSGLPTTENVHQVVQRVEKLAKVVYVDNDPVVVAHGRALLEENDRTRFVAGDIFEPKSILDHEVVREHLDWTRPMALLFVATLHHFKGDRHRPAEIMREYVDALPSGSYVAISHLFDPGEGADHETMAAFQEAVARGSLGGATARTEEEIRELLPGLEPVEPGVALLADWWPDGPNLKPLNAAQRLIAGVVARKP</sequence>
<dbReference type="AlphaFoldDB" id="A0A1K1SML5"/>
<keyword evidence="1" id="KW-0489">Methyltransferase</keyword>
<dbReference type="InterPro" id="IPR029063">
    <property type="entry name" value="SAM-dependent_MTases_sf"/>
</dbReference>
<evidence type="ECO:0000313" key="2">
    <source>
        <dbReference type="Proteomes" id="UP000182740"/>
    </source>
</evidence>
<dbReference type="RefSeq" id="WP_072479518.1">
    <property type="nucleotide sequence ID" value="NZ_FPJG01000006.1"/>
</dbReference>
<accession>A0A1K1SML5</accession>